<evidence type="ECO:0000256" key="1">
    <source>
        <dbReference type="ARBA" id="ARBA00023157"/>
    </source>
</evidence>
<dbReference type="InterPro" id="IPR001254">
    <property type="entry name" value="Trypsin_dom"/>
</dbReference>
<dbReference type="AlphaFoldDB" id="A0A815XXI7"/>
<dbReference type="PANTHER" id="PTHR24256">
    <property type="entry name" value="TRYPTASE-RELATED"/>
    <property type="match status" value="1"/>
</dbReference>
<protein>
    <recommendedName>
        <fullName evidence="3">Peptidase S1 domain-containing protein</fullName>
    </recommendedName>
</protein>
<dbReference type="Gene3D" id="2.40.10.10">
    <property type="entry name" value="Trypsin-like serine proteases"/>
    <property type="match status" value="1"/>
</dbReference>
<feature type="non-terminal residue" evidence="4">
    <location>
        <position position="1"/>
    </location>
</feature>
<dbReference type="OrthoDB" id="9981647at2759"/>
<evidence type="ECO:0000313" key="5">
    <source>
        <dbReference type="Proteomes" id="UP000663852"/>
    </source>
</evidence>
<dbReference type="GO" id="GO:0004252">
    <property type="term" value="F:serine-type endopeptidase activity"/>
    <property type="evidence" value="ECO:0007669"/>
    <property type="project" value="InterPro"/>
</dbReference>
<gene>
    <name evidence="4" type="ORF">EDS130_LOCUS46726</name>
</gene>
<dbReference type="Pfam" id="PF00089">
    <property type="entry name" value="Trypsin"/>
    <property type="match status" value="1"/>
</dbReference>
<dbReference type="InterPro" id="IPR051487">
    <property type="entry name" value="Ser/Thr_Proteases_Immune/Dev"/>
</dbReference>
<dbReference type="GO" id="GO:0006508">
    <property type="term" value="P:proteolysis"/>
    <property type="evidence" value="ECO:0007669"/>
    <property type="project" value="InterPro"/>
</dbReference>
<dbReference type="InterPro" id="IPR043504">
    <property type="entry name" value="Peptidase_S1_PA_chymotrypsin"/>
</dbReference>
<evidence type="ECO:0000256" key="2">
    <source>
        <dbReference type="ARBA" id="ARBA00024195"/>
    </source>
</evidence>
<keyword evidence="1" id="KW-1015">Disulfide bond</keyword>
<feature type="non-terminal residue" evidence="4">
    <location>
        <position position="112"/>
    </location>
</feature>
<dbReference type="EMBL" id="CAJNOJ010003337">
    <property type="protein sequence ID" value="CAF1563861.1"/>
    <property type="molecule type" value="Genomic_DNA"/>
</dbReference>
<organism evidence="4 5">
    <name type="scientific">Adineta ricciae</name>
    <name type="common">Rotifer</name>
    <dbReference type="NCBI Taxonomy" id="249248"/>
    <lineage>
        <taxon>Eukaryota</taxon>
        <taxon>Metazoa</taxon>
        <taxon>Spiralia</taxon>
        <taxon>Gnathifera</taxon>
        <taxon>Rotifera</taxon>
        <taxon>Eurotatoria</taxon>
        <taxon>Bdelloidea</taxon>
        <taxon>Adinetida</taxon>
        <taxon>Adinetidae</taxon>
        <taxon>Adineta</taxon>
    </lineage>
</organism>
<sequence length="112" mass="12458">VDDETPDRIQIVAGVHNRSDPNGVIREVDYIHIHPDWSSSSMERRHDIAMLHLSQPLGLASNPLLARICVPNVQWPDDVDTYPGNGTRVAALGWGNIKRDVFDNSPANMHQG</sequence>
<name>A0A815XXI7_ADIRI</name>
<feature type="domain" description="Peptidase S1" evidence="3">
    <location>
        <begin position="6"/>
        <end position="101"/>
    </location>
</feature>
<dbReference type="InterPro" id="IPR009003">
    <property type="entry name" value="Peptidase_S1_PA"/>
</dbReference>
<accession>A0A815XXI7</accession>
<reference evidence="4" key="1">
    <citation type="submission" date="2021-02" db="EMBL/GenBank/DDBJ databases">
        <authorList>
            <person name="Nowell W R."/>
        </authorList>
    </citation>
    <scope>NUCLEOTIDE SEQUENCE</scope>
</reference>
<dbReference type="Proteomes" id="UP000663852">
    <property type="component" value="Unassembled WGS sequence"/>
</dbReference>
<evidence type="ECO:0000313" key="4">
    <source>
        <dbReference type="EMBL" id="CAF1563861.1"/>
    </source>
</evidence>
<comment type="caution">
    <text evidence="4">The sequence shown here is derived from an EMBL/GenBank/DDBJ whole genome shotgun (WGS) entry which is preliminary data.</text>
</comment>
<comment type="similarity">
    <text evidence="2">Belongs to the peptidase S1 family. CLIP subfamily.</text>
</comment>
<dbReference type="SUPFAM" id="SSF50494">
    <property type="entry name" value="Trypsin-like serine proteases"/>
    <property type="match status" value="1"/>
</dbReference>
<proteinExistence type="inferred from homology"/>
<evidence type="ECO:0000259" key="3">
    <source>
        <dbReference type="Pfam" id="PF00089"/>
    </source>
</evidence>